<dbReference type="Proteomes" id="UP000184080">
    <property type="component" value="Unassembled WGS sequence"/>
</dbReference>
<dbReference type="FunFam" id="2.60.40.10:FF:000495">
    <property type="entry name" value="Periplasmic beta-glucosidase"/>
    <property type="match status" value="1"/>
</dbReference>
<evidence type="ECO:0000256" key="3">
    <source>
        <dbReference type="ARBA" id="ARBA00023277"/>
    </source>
</evidence>
<evidence type="ECO:0000256" key="2">
    <source>
        <dbReference type="ARBA" id="ARBA00022801"/>
    </source>
</evidence>
<feature type="domain" description="Fibronectin type III-like" evidence="5">
    <location>
        <begin position="580"/>
        <end position="650"/>
    </location>
</feature>
<dbReference type="Pfam" id="PF14310">
    <property type="entry name" value="Fn3-like"/>
    <property type="match status" value="1"/>
</dbReference>
<dbReference type="InterPro" id="IPR001764">
    <property type="entry name" value="Glyco_hydro_3_N"/>
</dbReference>
<dbReference type="AlphaFoldDB" id="A0A1M6BUT0"/>
<dbReference type="EMBL" id="FQZO01000001">
    <property type="protein sequence ID" value="SHI52258.1"/>
    <property type="molecule type" value="Genomic_DNA"/>
</dbReference>
<evidence type="ECO:0000313" key="6">
    <source>
        <dbReference type="EMBL" id="SHI52258.1"/>
    </source>
</evidence>
<keyword evidence="2 4" id="KW-0378">Hydrolase</keyword>
<dbReference type="OrthoDB" id="9805821at2"/>
<dbReference type="SUPFAM" id="SSF51445">
    <property type="entry name" value="(Trans)glycosidases"/>
    <property type="match status" value="1"/>
</dbReference>
<dbReference type="InterPro" id="IPR036962">
    <property type="entry name" value="Glyco_hydro_3_N_sf"/>
</dbReference>
<dbReference type="Pfam" id="PF01915">
    <property type="entry name" value="Glyco_hydro_3_C"/>
    <property type="match status" value="1"/>
</dbReference>
<dbReference type="Gene3D" id="2.60.40.10">
    <property type="entry name" value="Immunoglobulins"/>
    <property type="match status" value="1"/>
</dbReference>
<organism evidence="6 7">
    <name type="scientific">Clostridium amylolyticum</name>
    <dbReference type="NCBI Taxonomy" id="1121298"/>
    <lineage>
        <taxon>Bacteria</taxon>
        <taxon>Bacillati</taxon>
        <taxon>Bacillota</taxon>
        <taxon>Clostridia</taxon>
        <taxon>Eubacteriales</taxon>
        <taxon>Clostridiaceae</taxon>
        <taxon>Clostridium</taxon>
    </lineage>
</organism>
<dbReference type="Gene3D" id="3.20.20.300">
    <property type="entry name" value="Glycoside hydrolase, family 3, N-terminal domain"/>
    <property type="match status" value="1"/>
</dbReference>
<dbReference type="InterPro" id="IPR036881">
    <property type="entry name" value="Glyco_hydro_3_C_sf"/>
</dbReference>
<evidence type="ECO:0000256" key="1">
    <source>
        <dbReference type="ARBA" id="ARBA00005336"/>
    </source>
</evidence>
<dbReference type="Gene3D" id="3.40.50.1700">
    <property type="entry name" value="Glycoside hydrolase family 3 C-terminal domain"/>
    <property type="match status" value="1"/>
</dbReference>
<dbReference type="RefSeq" id="WP_083599730.1">
    <property type="nucleotide sequence ID" value="NZ_FQZO01000001.1"/>
</dbReference>
<dbReference type="STRING" id="1121298.SAMN05444401_0896"/>
<dbReference type="PRINTS" id="PR00133">
    <property type="entry name" value="GLHYDRLASE3"/>
</dbReference>
<dbReference type="InterPro" id="IPR017853">
    <property type="entry name" value="GH"/>
</dbReference>
<dbReference type="InterPro" id="IPR013783">
    <property type="entry name" value="Ig-like_fold"/>
</dbReference>
<dbReference type="PROSITE" id="PS00775">
    <property type="entry name" value="GLYCOSYL_HYDROL_F3"/>
    <property type="match status" value="1"/>
</dbReference>
<dbReference type="Pfam" id="PF00933">
    <property type="entry name" value="Glyco_hydro_3"/>
    <property type="match status" value="1"/>
</dbReference>
<gene>
    <name evidence="6" type="ORF">SAMN05444401_0896</name>
</gene>
<name>A0A1M6BUT0_9CLOT</name>
<reference evidence="6 7" key="1">
    <citation type="submission" date="2016-11" db="EMBL/GenBank/DDBJ databases">
        <authorList>
            <person name="Jaros S."/>
            <person name="Januszkiewicz K."/>
            <person name="Wedrychowicz H."/>
        </authorList>
    </citation>
    <scope>NUCLEOTIDE SEQUENCE [LARGE SCALE GENOMIC DNA]</scope>
    <source>
        <strain evidence="6 7">DSM 21864</strain>
    </source>
</reference>
<proteinExistence type="inferred from homology"/>
<comment type="similarity">
    <text evidence="1 4">Belongs to the glycosyl hydrolase 3 family.</text>
</comment>
<dbReference type="InterPro" id="IPR050288">
    <property type="entry name" value="Cellulose_deg_GH3"/>
</dbReference>
<keyword evidence="4" id="KW-0326">Glycosidase</keyword>
<sequence length="747" mass="82763">MIKDLIKQMTLEEKAGLCSGADYWHTKAVERLGIPAVMVTDGPHGLRKQEGEADHLGLNQSVAAVCFSPACASASSFDENLLHLMGRALGEECRSENIAILLGPAVNIKRSPLCGRNFEYFSEDPYLTGKLSSAQIKGIQEWEVGTSLKHYAVNNQETCRMTCSSEVDERTLREIYLAGFEMAVKEARPWTVMSSYNKLNGEYASENKKLLTDILREDWGFQGFVMSDWGAVNDRIKSLEAGLELEMPSSSGIRDEQIVKAVREGLLPEELLDLAVERLLKVIFKYSQADVTDMQYDREKHHKIATDIAKESAVLLKNEGALPLSRQTKVAYIGAFARIPRYQGGGSSHIHASRVTNALDTGRNKNPNIIYAEGFPHDKDQEDQSLFEEAVKAASEADAAIIFAGLPESFDSEGIDRRHMRLPECQNRMIELIAGVQKNAIVVLHNGSAVEMPWADKVNAILEMFLAGEGVGEATDALLYADANPCGRLAETFPIRLEDTPSYLNFPGDGKKAVYSEGIYIGYRYYEAKKIPVLFPFGHGLSYTEFSYKDIQLTRGNFTEGESISVTAQITNSGKMAGKEVVQLYVGDRTGTPGRPVKELKGFAKIELKPGETKPVSFEIDARSLSWYNEEIGDWYAAGGTYDILLAHSSADIRLWEKVEFTPVKKIPFRVDENTTIGSLLKNPKTSPIMSMMFSKFSGGITSGFGSSDEVLNEMTGGLPLRALFGFSKITEDQMKELIYVLKKQLE</sequence>
<evidence type="ECO:0000313" key="7">
    <source>
        <dbReference type="Proteomes" id="UP000184080"/>
    </source>
</evidence>
<evidence type="ECO:0000259" key="5">
    <source>
        <dbReference type="SMART" id="SM01217"/>
    </source>
</evidence>
<dbReference type="SMART" id="SM01217">
    <property type="entry name" value="Fn3_like"/>
    <property type="match status" value="1"/>
</dbReference>
<dbReference type="PANTHER" id="PTHR42715:SF10">
    <property type="entry name" value="BETA-GLUCOSIDASE"/>
    <property type="match status" value="1"/>
</dbReference>
<protein>
    <submittedName>
        <fullName evidence="6">Beta-glucosidase</fullName>
    </submittedName>
</protein>
<dbReference type="GO" id="GO:0005975">
    <property type="term" value="P:carbohydrate metabolic process"/>
    <property type="evidence" value="ECO:0007669"/>
    <property type="project" value="InterPro"/>
</dbReference>
<dbReference type="PANTHER" id="PTHR42715">
    <property type="entry name" value="BETA-GLUCOSIDASE"/>
    <property type="match status" value="1"/>
</dbReference>
<dbReference type="SUPFAM" id="SSF52279">
    <property type="entry name" value="Beta-D-glucan exohydrolase, C-terminal domain"/>
    <property type="match status" value="1"/>
</dbReference>
<keyword evidence="7" id="KW-1185">Reference proteome</keyword>
<dbReference type="InterPro" id="IPR019800">
    <property type="entry name" value="Glyco_hydro_3_AS"/>
</dbReference>
<accession>A0A1M6BUT0</accession>
<dbReference type="InterPro" id="IPR026891">
    <property type="entry name" value="Fn3-like"/>
</dbReference>
<evidence type="ECO:0000256" key="4">
    <source>
        <dbReference type="RuleBase" id="RU361161"/>
    </source>
</evidence>
<keyword evidence="3" id="KW-0119">Carbohydrate metabolism</keyword>
<dbReference type="InterPro" id="IPR002772">
    <property type="entry name" value="Glyco_hydro_3_C"/>
</dbReference>
<dbReference type="GO" id="GO:0008422">
    <property type="term" value="F:beta-glucosidase activity"/>
    <property type="evidence" value="ECO:0007669"/>
    <property type="project" value="UniProtKB-ARBA"/>
</dbReference>